<accession>A0A4R2TXY7</accession>
<keyword evidence="3" id="KW-0997">Cell inner membrane</keyword>
<feature type="transmembrane region" description="Helical" evidence="8">
    <location>
        <begin position="7"/>
        <end position="24"/>
    </location>
</feature>
<organism evidence="10 11">
    <name type="scientific">Serpentinicella alkaliphila</name>
    <dbReference type="NCBI Taxonomy" id="1734049"/>
    <lineage>
        <taxon>Bacteria</taxon>
        <taxon>Bacillati</taxon>
        <taxon>Bacillota</taxon>
        <taxon>Clostridia</taxon>
        <taxon>Peptostreptococcales</taxon>
        <taxon>Natronincolaceae</taxon>
        <taxon>Serpentinicella</taxon>
    </lineage>
</organism>
<sequence>MIYLYDFIIALTCTIGFAVLFNLPRTAILNAGFAGGFSWVIYNLFHNITHSSVLSTFVASLAIAILAETFAVKFKFPATIFIVPAIVPLVPGHALYYTMLSIIQNNYSAAVRYGSETVLVSIAIAGALTVVLSVNSFRKLKRSPN</sequence>
<evidence type="ECO:0000256" key="2">
    <source>
        <dbReference type="ARBA" id="ARBA00022475"/>
    </source>
</evidence>
<dbReference type="Pfam" id="PF12821">
    <property type="entry name" value="ThrE_2"/>
    <property type="match status" value="1"/>
</dbReference>
<evidence type="ECO:0000259" key="9">
    <source>
        <dbReference type="Pfam" id="PF12821"/>
    </source>
</evidence>
<dbReference type="GO" id="GO:0015744">
    <property type="term" value="P:succinate transport"/>
    <property type="evidence" value="ECO:0007669"/>
    <property type="project" value="TreeGrafter"/>
</dbReference>
<evidence type="ECO:0000256" key="6">
    <source>
        <dbReference type="ARBA" id="ARBA00023136"/>
    </source>
</evidence>
<comment type="caution">
    <text evidence="10">The sequence shown here is derived from an EMBL/GenBank/DDBJ whole genome shotgun (WGS) entry which is preliminary data.</text>
</comment>
<keyword evidence="6 8" id="KW-0472">Membrane</keyword>
<dbReference type="GO" id="GO:0005886">
    <property type="term" value="C:plasma membrane"/>
    <property type="evidence" value="ECO:0007669"/>
    <property type="project" value="UniProtKB-SubCell"/>
</dbReference>
<comment type="subcellular location">
    <subcellularLocation>
        <location evidence="1">Cell membrane</location>
        <topology evidence="1">Multi-pass membrane protein</topology>
    </subcellularLocation>
</comment>
<reference evidence="10 11" key="1">
    <citation type="submission" date="2019-03" db="EMBL/GenBank/DDBJ databases">
        <title>Genomic Encyclopedia of Type Strains, Phase IV (KMG-IV): sequencing the most valuable type-strain genomes for metagenomic binning, comparative biology and taxonomic classification.</title>
        <authorList>
            <person name="Goeker M."/>
        </authorList>
    </citation>
    <scope>NUCLEOTIDE SEQUENCE [LARGE SCALE GENOMIC DNA]</scope>
    <source>
        <strain evidence="10 11">DSM 100013</strain>
    </source>
</reference>
<feature type="transmembrane region" description="Helical" evidence="8">
    <location>
        <begin position="118"/>
        <end position="137"/>
    </location>
</feature>
<dbReference type="Proteomes" id="UP000295504">
    <property type="component" value="Unassembled WGS sequence"/>
</dbReference>
<evidence type="ECO:0000313" key="11">
    <source>
        <dbReference type="Proteomes" id="UP000295504"/>
    </source>
</evidence>
<comment type="similarity">
    <text evidence="7">Belongs to the ThrE exporter (TC 2.A.79) family.</text>
</comment>
<evidence type="ECO:0000313" key="10">
    <source>
        <dbReference type="EMBL" id="TCQ07937.1"/>
    </source>
</evidence>
<feature type="transmembrane region" description="Helical" evidence="8">
    <location>
        <begin position="44"/>
        <end position="66"/>
    </location>
</feature>
<evidence type="ECO:0000256" key="8">
    <source>
        <dbReference type="SAM" id="Phobius"/>
    </source>
</evidence>
<dbReference type="PANTHER" id="PTHR34390">
    <property type="entry name" value="UPF0442 PROTEIN YJJB-RELATED"/>
    <property type="match status" value="1"/>
</dbReference>
<evidence type="ECO:0000256" key="1">
    <source>
        <dbReference type="ARBA" id="ARBA00004651"/>
    </source>
</evidence>
<feature type="transmembrane region" description="Helical" evidence="8">
    <location>
        <begin position="78"/>
        <end position="98"/>
    </location>
</feature>
<keyword evidence="2" id="KW-1003">Cell membrane</keyword>
<evidence type="ECO:0000256" key="5">
    <source>
        <dbReference type="ARBA" id="ARBA00022989"/>
    </source>
</evidence>
<evidence type="ECO:0000256" key="4">
    <source>
        <dbReference type="ARBA" id="ARBA00022692"/>
    </source>
</evidence>
<dbReference type="AlphaFoldDB" id="A0A4R2TXY7"/>
<feature type="domain" description="Threonine/Serine exporter ThrE" evidence="9">
    <location>
        <begin position="6"/>
        <end position="133"/>
    </location>
</feature>
<keyword evidence="4 8" id="KW-0812">Transmembrane</keyword>
<protein>
    <submittedName>
        <fullName evidence="10">Uncharacterized membrane protein YjjB (DUF3815 family)</fullName>
    </submittedName>
</protein>
<dbReference type="InterPro" id="IPR050539">
    <property type="entry name" value="ThrE_Dicarb/AminoAcid_Exp"/>
</dbReference>
<dbReference type="RefSeq" id="WP_132847117.1">
    <property type="nucleotide sequence ID" value="NZ_CP058648.1"/>
</dbReference>
<dbReference type="OrthoDB" id="9810047at2"/>
<keyword evidence="11" id="KW-1185">Reference proteome</keyword>
<evidence type="ECO:0000256" key="7">
    <source>
        <dbReference type="ARBA" id="ARBA00034125"/>
    </source>
</evidence>
<dbReference type="PANTHER" id="PTHR34390:SF1">
    <property type="entry name" value="SUCCINATE TRANSPORTER SUBUNIT YJJB-RELATED"/>
    <property type="match status" value="1"/>
</dbReference>
<dbReference type="InterPro" id="IPR024528">
    <property type="entry name" value="ThrE_2"/>
</dbReference>
<evidence type="ECO:0000256" key="3">
    <source>
        <dbReference type="ARBA" id="ARBA00022519"/>
    </source>
</evidence>
<proteinExistence type="inferred from homology"/>
<gene>
    <name evidence="10" type="ORF">EDD79_100120</name>
</gene>
<keyword evidence="5 8" id="KW-1133">Transmembrane helix</keyword>
<name>A0A4R2TXY7_9FIRM</name>
<dbReference type="EMBL" id="SLYC01000001">
    <property type="protein sequence ID" value="TCQ07937.1"/>
    <property type="molecule type" value="Genomic_DNA"/>
</dbReference>